<keyword evidence="5 10" id="KW-0436">Ligase</keyword>
<evidence type="ECO:0000256" key="4">
    <source>
        <dbReference type="ARBA" id="ARBA00014428"/>
    </source>
</evidence>
<dbReference type="InterPro" id="IPR000120">
    <property type="entry name" value="Amidase"/>
</dbReference>
<gene>
    <name evidence="10 12" type="primary">gatA</name>
    <name evidence="12" type="ORF">F9K24_18335</name>
</gene>
<dbReference type="AlphaFoldDB" id="A0A833GZQ7"/>
<dbReference type="SUPFAM" id="SSF75304">
    <property type="entry name" value="Amidase signature (AS) enzymes"/>
    <property type="match status" value="1"/>
</dbReference>
<dbReference type="InterPro" id="IPR036928">
    <property type="entry name" value="AS_sf"/>
</dbReference>
<dbReference type="Proteomes" id="UP000460298">
    <property type="component" value="Unassembled WGS sequence"/>
</dbReference>
<feature type="active site" description="Charge relay system" evidence="10">
    <location>
        <position position="158"/>
    </location>
</feature>
<keyword evidence="8 10" id="KW-0648">Protein biosynthesis</keyword>
<dbReference type="GO" id="GO:0006412">
    <property type="term" value="P:translation"/>
    <property type="evidence" value="ECO:0007669"/>
    <property type="project" value="UniProtKB-UniRule"/>
</dbReference>
<dbReference type="GO" id="GO:0050567">
    <property type="term" value="F:glutaminyl-tRNA synthase (glutamine-hydrolyzing) activity"/>
    <property type="evidence" value="ECO:0007669"/>
    <property type="project" value="UniProtKB-UniRule"/>
</dbReference>
<comment type="similarity">
    <text evidence="1 10">Belongs to the amidase family. GatA subfamily.</text>
</comment>
<dbReference type="GO" id="GO:0030956">
    <property type="term" value="C:glutamyl-tRNA(Gln) amidotransferase complex"/>
    <property type="evidence" value="ECO:0007669"/>
    <property type="project" value="InterPro"/>
</dbReference>
<sequence>MNRYQPKGTLGRSAVEHLESLNKGEYTAEELAKQALAHAKSVESLHIFLSLDEERVLKQAKESDARRKAGKAGPLEGIPVSIKDNICEDGEQVTCASKFLENYRSPYSATVIHKLKEAGAVLFGRTNLDEFAMGSSTENSAFGVTRNPHDPERVPGGSSGGSAASVAAGVVPLSLGSDTGGSIRQPAAFCGIYGLKPTYGRVSRYGLVAFASSLDQIGPFARTADDTALLMSVLNGHDVADSTSHPLSNEQPVAAAPKAFTTAEWKKLKIGVQIPDAGEEGFDGDVIKACAKLADELKSRGATIVPIKSKLWEYSIPIYYILATAEASSNLARFDGIRYGVRAKEAKNLIDLYVRSRTEGFGPEVKRRILLGTYVLSSGYYDAYYHQAEKARKMIRDEYRQFFSGVDLILQPTSPSTAFKIGEKADNPIAMYKSDLLTIAVNLGGVPSLNIPYGEDASGLPIGMQVTGKHFEEDQILRFAKSLES</sequence>
<organism evidence="12 13">
    <name type="scientific">Leptonema illini</name>
    <dbReference type="NCBI Taxonomy" id="183"/>
    <lineage>
        <taxon>Bacteria</taxon>
        <taxon>Pseudomonadati</taxon>
        <taxon>Spirochaetota</taxon>
        <taxon>Spirochaetia</taxon>
        <taxon>Leptospirales</taxon>
        <taxon>Leptospiraceae</taxon>
        <taxon>Leptonema</taxon>
    </lineage>
</organism>
<dbReference type="GO" id="GO:0005524">
    <property type="term" value="F:ATP binding"/>
    <property type="evidence" value="ECO:0007669"/>
    <property type="project" value="UniProtKB-KW"/>
</dbReference>
<protein>
    <recommendedName>
        <fullName evidence="4 10">Glutamyl-tRNA(Gln) amidotransferase subunit A</fullName>
        <shortName evidence="10">Glu-ADT subunit A</shortName>
        <ecNumber evidence="3 10">6.3.5.7</ecNumber>
    </recommendedName>
</protein>
<dbReference type="GO" id="GO:0016740">
    <property type="term" value="F:transferase activity"/>
    <property type="evidence" value="ECO:0007669"/>
    <property type="project" value="UniProtKB-KW"/>
</dbReference>
<evidence type="ECO:0000256" key="9">
    <source>
        <dbReference type="ARBA" id="ARBA00047407"/>
    </source>
</evidence>
<evidence type="ECO:0000256" key="1">
    <source>
        <dbReference type="ARBA" id="ARBA00008069"/>
    </source>
</evidence>
<evidence type="ECO:0000256" key="8">
    <source>
        <dbReference type="ARBA" id="ARBA00022917"/>
    </source>
</evidence>
<evidence type="ECO:0000313" key="12">
    <source>
        <dbReference type="EMBL" id="KAB2929990.1"/>
    </source>
</evidence>
<dbReference type="Gene3D" id="3.90.1300.10">
    <property type="entry name" value="Amidase signature (AS) domain"/>
    <property type="match status" value="1"/>
</dbReference>
<dbReference type="InterPro" id="IPR023631">
    <property type="entry name" value="Amidase_dom"/>
</dbReference>
<dbReference type="HAMAP" id="MF_00120">
    <property type="entry name" value="GatA"/>
    <property type="match status" value="1"/>
</dbReference>
<feature type="active site" description="Acyl-ester intermediate" evidence="10">
    <location>
        <position position="182"/>
    </location>
</feature>
<comment type="subunit">
    <text evidence="2 10">Heterotrimer of A, B and C subunits.</text>
</comment>
<evidence type="ECO:0000256" key="10">
    <source>
        <dbReference type="HAMAP-Rule" id="MF_00120"/>
    </source>
</evidence>
<dbReference type="Pfam" id="PF01425">
    <property type="entry name" value="Amidase"/>
    <property type="match status" value="1"/>
</dbReference>
<keyword evidence="6 10" id="KW-0547">Nucleotide-binding</keyword>
<dbReference type="InterPro" id="IPR020556">
    <property type="entry name" value="Amidase_CS"/>
</dbReference>
<dbReference type="PROSITE" id="PS00571">
    <property type="entry name" value="AMIDASES"/>
    <property type="match status" value="1"/>
</dbReference>
<feature type="active site" description="Charge relay system" evidence="10">
    <location>
        <position position="83"/>
    </location>
</feature>
<dbReference type="InterPro" id="IPR004412">
    <property type="entry name" value="GatA"/>
</dbReference>
<accession>A0A833GZQ7</accession>
<evidence type="ECO:0000313" key="13">
    <source>
        <dbReference type="Proteomes" id="UP000460298"/>
    </source>
</evidence>
<evidence type="ECO:0000256" key="5">
    <source>
        <dbReference type="ARBA" id="ARBA00022598"/>
    </source>
</evidence>
<comment type="caution">
    <text evidence="12">The sequence shown here is derived from an EMBL/GenBank/DDBJ whole genome shotgun (WGS) entry which is preliminary data.</text>
</comment>
<evidence type="ECO:0000256" key="3">
    <source>
        <dbReference type="ARBA" id="ARBA00012739"/>
    </source>
</evidence>
<dbReference type="NCBIfam" id="TIGR00132">
    <property type="entry name" value="gatA"/>
    <property type="match status" value="1"/>
</dbReference>
<reference evidence="12 13" key="1">
    <citation type="submission" date="2019-10" db="EMBL/GenBank/DDBJ databases">
        <title>Extracellular Electron Transfer in a Candidatus Methanoperedens spp. Enrichment Culture.</title>
        <authorList>
            <person name="Berger S."/>
            <person name="Rangel Shaw D."/>
            <person name="Berben T."/>
            <person name="In 'T Zandt M."/>
            <person name="Frank J."/>
            <person name="Reimann J."/>
            <person name="Jetten M.S.M."/>
            <person name="Welte C.U."/>
        </authorList>
    </citation>
    <scope>NUCLEOTIDE SEQUENCE [LARGE SCALE GENOMIC DNA]</scope>
    <source>
        <strain evidence="12">SB12</strain>
    </source>
</reference>
<feature type="domain" description="Amidase" evidence="11">
    <location>
        <begin position="33"/>
        <end position="477"/>
    </location>
</feature>
<keyword evidence="12" id="KW-0808">Transferase</keyword>
<evidence type="ECO:0000256" key="6">
    <source>
        <dbReference type="ARBA" id="ARBA00022741"/>
    </source>
</evidence>
<comment type="function">
    <text evidence="10">Allows the formation of correctly charged Gln-tRNA(Gln) through the transamidation of misacylated Glu-tRNA(Gln) in organisms which lack glutaminyl-tRNA synthetase. The reaction takes place in the presence of glutamine and ATP through an activated gamma-phospho-Glu-tRNA(Gln).</text>
</comment>
<dbReference type="EMBL" id="WBUI01000024">
    <property type="protein sequence ID" value="KAB2929990.1"/>
    <property type="molecule type" value="Genomic_DNA"/>
</dbReference>
<dbReference type="PANTHER" id="PTHR11895">
    <property type="entry name" value="TRANSAMIDASE"/>
    <property type="match status" value="1"/>
</dbReference>
<comment type="catalytic activity">
    <reaction evidence="9 10">
        <text>L-glutamyl-tRNA(Gln) + L-glutamine + ATP + H2O = L-glutaminyl-tRNA(Gln) + L-glutamate + ADP + phosphate + H(+)</text>
        <dbReference type="Rhea" id="RHEA:17521"/>
        <dbReference type="Rhea" id="RHEA-COMP:9681"/>
        <dbReference type="Rhea" id="RHEA-COMP:9684"/>
        <dbReference type="ChEBI" id="CHEBI:15377"/>
        <dbReference type="ChEBI" id="CHEBI:15378"/>
        <dbReference type="ChEBI" id="CHEBI:29985"/>
        <dbReference type="ChEBI" id="CHEBI:30616"/>
        <dbReference type="ChEBI" id="CHEBI:43474"/>
        <dbReference type="ChEBI" id="CHEBI:58359"/>
        <dbReference type="ChEBI" id="CHEBI:78520"/>
        <dbReference type="ChEBI" id="CHEBI:78521"/>
        <dbReference type="ChEBI" id="CHEBI:456216"/>
        <dbReference type="EC" id="6.3.5.7"/>
    </reaction>
</comment>
<name>A0A833GZQ7_9LEPT</name>
<evidence type="ECO:0000256" key="2">
    <source>
        <dbReference type="ARBA" id="ARBA00011123"/>
    </source>
</evidence>
<evidence type="ECO:0000256" key="7">
    <source>
        <dbReference type="ARBA" id="ARBA00022840"/>
    </source>
</evidence>
<dbReference type="PANTHER" id="PTHR11895:SF151">
    <property type="entry name" value="GLUTAMYL-TRNA(GLN) AMIDOTRANSFERASE SUBUNIT A"/>
    <property type="match status" value="1"/>
</dbReference>
<proteinExistence type="inferred from homology"/>
<evidence type="ECO:0000259" key="11">
    <source>
        <dbReference type="Pfam" id="PF01425"/>
    </source>
</evidence>
<keyword evidence="7 10" id="KW-0067">ATP-binding</keyword>
<dbReference type="EC" id="6.3.5.7" evidence="3 10"/>